<evidence type="ECO:0000313" key="1">
    <source>
        <dbReference type="EMBL" id="BCR36788.1"/>
    </source>
</evidence>
<dbReference type="RefSeq" id="WP_176239433.1">
    <property type="nucleotide sequence ID" value="NZ_AP024412.1"/>
</dbReference>
<dbReference type="SUPFAM" id="SSF82866">
    <property type="entry name" value="Multidrug efflux transporter AcrB transmembrane domain"/>
    <property type="match status" value="2"/>
</dbReference>
<organism evidence="1 2">
    <name type="scientific">Mariniplasma anaerobium</name>
    <dbReference type="NCBI Taxonomy" id="2735436"/>
    <lineage>
        <taxon>Bacteria</taxon>
        <taxon>Bacillati</taxon>
        <taxon>Mycoplasmatota</taxon>
        <taxon>Mollicutes</taxon>
        <taxon>Acholeplasmatales</taxon>
        <taxon>Acholeplasmataceae</taxon>
        <taxon>Mariniplasma</taxon>
    </lineage>
</organism>
<dbReference type="Gene3D" id="3.30.2090.10">
    <property type="entry name" value="Multidrug efflux transporter AcrB TolC docking domain, DN and DC subdomains"/>
    <property type="match status" value="1"/>
</dbReference>
<dbReference type="SUPFAM" id="SSF82714">
    <property type="entry name" value="Multidrug efflux transporter AcrB TolC docking domain, DN and DC subdomains"/>
    <property type="match status" value="1"/>
</dbReference>
<dbReference type="EMBL" id="AP024412">
    <property type="protein sequence ID" value="BCR36788.1"/>
    <property type="molecule type" value="Genomic_DNA"/>
</dbReference>
<keyword evidence="2" id="KW-1185">Reference proteome</keyword>
<dbReference type="PANTHER" id="PTHR32063">
    <property type="match status" value="1"/>
</dbReference>
<dbReference type="AlphaFoldDB" id="A0A7U9XV22"/>
<dbReference type="Proteomes" id="UP000620133">
    <property type="component" value="Chromosome"/>
</dbReference>
<protein>
    <recommendedName>
        <fullName evidence="3">Efflux RND transporter permease subunit</fullName>
    </recommendedName>
</protein>
<dbReference type="GO" id="GO:0042910">
    <property type="term" value="F:xenobiotic transmembrane transporter activity"/>
    <property type="evidence" value="ECO:0007669"/>
    <property type="project" value="TreeGrafter"/>
</dbReference>
<dbReference type="Gene3D" id="3.30.70.1430">
    <property type="entry name" value="Multidrug efflux transporter AcrB pore domain"/>
    <property type="match status" value="1"/>
</dbReference>
<dbReference type="PANTHER" id="PTHR32063:SF0">
    <property type="entry name" value="SWARMING MOTILITY PROTEIN SWRC"/>
    <property type="match status" value="1"/>
</dbReference>
<sequence>MSNYSVKKPITVLMGVLIIIVLGAYALTKLPLTLFPDINLPFVVTITTYPGENPETLESEVTNKIESSVATIGNFEEVSSMSYENFAVSIITFADGTNMDSVVIELRENLNNISFNENVGNTRILRISPDMLPVMTVTLFKTYDEDLTDEEILIRNTEWINKDILTELNSIQGVADVSISGQADVVLQVRLDDAKLTTYGLTQDQLLSLIEDQNTGGLVGVALDNGEIRMLYLGDMPQTLDEVKDLAIYHDGTDVIRLSDLAIADGISYIDASEESYSKINGEQGIQISFQKQNDVGITEVTSNILEKLDQITSDDPDAQYLILLDQGEYINTSISAVVQNIIIGGILAVLILFMFLKDIKPTLIIGLAIPISVISAFMLMYFSNVTLNLVSMGGLALAIGMLVDNAVVVIENIYRMINEGVSRKEAAIEGAKQVSGAITASTLTTIAVFLPLIFVEGLISDVFMSMALTIAYSLGASLVIALTVVPSMSSLILNDKKENKEGKVIHKLKVWYETSVLFTLKHKALTIITVLVLLGGSFFLVYSKGFILLPESDEGSIEISIETQSLASFTGKANLADELTVDLLEIDDVESVAATIGTSGNPMAMMGMFGSSTGINFSINLKSNRKLTTIENEKLILALLEAYNYDSIDNLSSTDILDFNVSSQNSAGALTGGSGISIKVSGYNLDTLEDIANDITAILSDVDHVVEIDNGVSAGSDNVKLTVNQDKAIEFGLTNQDVSENINYLFANLSGLTSSETLTVQIEGIDYELEIPNEALGDFSFGVFGDYLTFLGGVRLFDQTTRDMIDIYEADSNMSIYVPNVMLPTYVDGTPVQFIINPYLVIDAGVIVMNPFDVFNPTLESIALAPLFNLVDPNESVTDIEKVTGFSTIYTDGSNRYLTVNAQIEEGYNVTLISTEATDQVSTYLDNEFKDYGSGYNVEFVGENEEIMKAVSDLTVAAIVAILLVYMIMAIQFQSLVYPLIILATIPLAFTGGLLALLITNMNLSMVSIMGLIILVGVVVNNGIVLIDYINKLREKGLPVKEAIVEAGKTRLRPILMTALTTILALLVMALAIGEGSELLQPMAITAIGGLIYATILTLVVVPTIYAMLNRKAMLKEDKEVANQG</sequence>
<dbReference type="Gene3D" id="1.20.1640.10">
    <property type="entry name" value="Multidrug efflux transporter AcrB transmembrane domain"/>
    <property type="match status" value="2"/>
</dbReference>
<dbReference type="KEGG" id="manr:MPAN_016810"/>
<dbReference type="InterPro" id="IPR001036">
    <property type="entry name" value="Acrflvin-R"/>
</dbReference>
<evidence type="ECO:0000313" key="2">
    <source>
        <dbReference type="Proteomes" id="UP000620133"/>
    </source>
</evidence>
<dbReference type="GO" id="GO:0005886">
    <property type="term" value="C:plasma membrane"/>
    <property type="evidence" value="ECO:0007669"/>
    <property type="project" value="TreeGrafter"/>
</dbReference>
<dbReference type="Pfam" id="PF00873">
    <property type="entry name" value="ACR_tran"/>
    <property type="match status" value="2"/>
</dbReference>
<dbReference type="SUPFAM" id="SSF82693">
    <property type="entry name" value="Multidrug efflux transporter AcrB pore domain, PN1, PN2, PC1 and PC2 subdomains"/>
    <property type="match status" value="2"/>
</dbReference>
<evidence type="ECO:0008006" key="3">
    <source>
        <dbReference type="Google" id="ProtNLM"/>
    </source>
</evidence>
<accession>A0A7U9XV22</accession>
<name>A0A7U9XV22_9MOLU</name>
<reference evidence="1" key="1">
    <citation type="submission" date="2021-01" db="EMBL/GenBank/DDBJ databases">
        <title>Draft genome sequence of Acholeplasmataceae bacterium strain Mahy22.</title>
        <authorList>
            <person name="Watanabe M."/>
            <person name="Kojima H."/>
            <person name="Fukui M."/>
        </authorList>
    </citation>
    <scope>NUCLEOTIDE SEQUENCE</scope>
    <source>
        <strain evidence="1">Mahy22</strain>
    </source>
</reference>
<gene>
    <name evidence="1" type="ORF">MPAN_016810</name>
</gene>
<proteinExistence type="predicted"/>
<dbReference type="InterPro" id="IPR027463">
    <property type="entry name" value="AcrB_DN_DC_subdom"/>
</dbReference>
<dbReference type="PRINTS" id="PR00702">
    <property type="entry name" value="ACRIFLAVINRP"/>
</dbReference>